<protein>
    <recommendedName>
        <fullName evidence="3">HMA domain-containing protein</fullName>
    </recommendedName>
</protein>
<gene>
    <name evidence="1" type="ORF">SEVIR_5G463800v2</name>
</gene>
<evidence type="ECO:0008006" key="3">
    <source>
        <dbReference type="Google" id="ProtNLM"/>
    </source>
</evidence>
<accession>A0A4U6UTY4</accession>
<dbReference type="InterPro" id="IPR044594">
    <property type="entry name" value="HIPP01/3/5/6"/>
</dbReference>
<name>A0A4U6UTY4_SETVI</name>
<dbReference type="Gramene" id="TKW18915">
    <property type="protein sequence ID" value="TKW18915"/>
    <property type="gene ID" value="SEVIR_5G463800v2"/>
</dbReference>
<reference evidence="1" key="1">
    <citation type="submission" date="2019-03" db="EMBL/GenBank/DDBJ databases">
        <title>WGS assembly of Setaria viridis.</title>
        <authorList>
            <person name="Huang P."/>
            <person name="Jenkins J."/>
            <person name="Grimwood J."/>
            <person name="Barry K."/>
            <person name="Healey A."/>
            <person name="Mamidi S."/>
            <person name="Sreedasyam A."/>
            <person name="Shu S."/>
            <person name="Feldman M."/>
            <person name="Wu J."/>
            <person name="Yu Y."/>
            <person name="Chen C."/>
            <person name="Johnson J."/>
            <person name="Rokhsar D."/>
            <person name="Baxter I."/>
            <person name="Schmutz J."/>
            <person name="Brutnell T."/>
            <person name="Kellogg E."/>
        </authorList>
    </citation>
    <scope>NUCLEOTIDE SEQUENCE [LARGE SCALE GENOMIC DNA]</scope>
</reference>
<dbReference type="AlphaFoldDB" id="A0A4U6UTY4"/>
<dbReference type="PANTHER" id="PTHR46413:SF22">
    <property type="entry name" value="OS03G0829466 PROTEIN"/>
    <property type="match status" value="1"/>
</dbReference>
<dbReference type="OMA" id="GQMVHLG"/>
<evidence type="ECO:0000313" key="1">
    <source>
        <dbReference type="EMBL" id="TKW18915.1"/>
    </source>
</evidence>
<dbReference type="Gene3D" id="3.30.70.100">
    <property type="match status" value="1"/>
</dbReference>
<dbReference type="GO" id="GO:0046872">
    <property type="term" value="F:metal ion binding"/>
    <property type="evidence" value="ECO:0007669"/>
    <property type="project" value="InterPro"/>
</dbReference>
<keyword evidence="2" id="KW-1185">Reference proteome</keyword>
<dbReference type="PANTHER" id="PTHR46413">
    <property type="entry name" value="HEAVY METAL-ASSOCIATED ISOPRENYLATED PLANT PROTEIN 6"/>
    <property type="match status" value="1"/>
</dbReference>
<dbReference type="EMBL" id="CM016556">
    <property type="protein sequence ID" value="TKW18915.1"/>
    <property type="molecule type" value="Genomic_DNA"/>
</dbReference>
<dbReference type="Proteomes" id="UP000298652">
    <property type="component" value="Chromosome 5"/>
</dbReference>
<evidence type="ECO:0000313" key="2">
    <source>
        <dbReference type="Proteomes" id="UP000298652"/>
    </source>
</evidence>
<organism evidence="1 2">
    <name type="scientific">Setaria viridis</name>
    <name type="common">Green bristlegrass</name>
    <name type="synonym">Setaria italica subsp. viridis</name>
    <dbReference type="NCBI Taxonomy" id="4556"/>
    <lineage>
        <taxon>Eukaryota</taxon>
        <taxon>Viridiplantae</taxon>
        <taxon>Streptophyta</taxon>
        <taxon>Embryophyta</taxon>
        <taxon>Tracheophyta</taxon>
        <taxon>Spermatophyta</taxon>
        <taxon>Magnoliopsida</taxon>
        <taxon>Liliopsida</taxon>
        <taxon>Poales</taxon>
        <taxon>Poaceae</taxon>
        <taxon>PACMAD clade</taxon>
        <taxon>Panicoideae</taxon>
        <taxon>Panicodae</taxon>
        <taxon>Paniceae</taxon>
        <taxon>Cenchrinae</taxon>
        <taxon>Setaria</taxon>
    </lineage>
</organism>
<proteinExistence type="predicted"/>
<sequence>MATAVVLKMELHCRRCVGRIRKLIRSLHAAPACSVSAGVCGEFTCLMCVRDDAGVQDVWVSLETGLVVVAGPFLDASLLRWRVQYMTGKPVEVVSDGAPEEPSPDNGQMVHLGPPQTGYGGYPYGGYYYGGGGWVPEYHARRQYVPNEAPVCFNDDNPNGCCVMQ</sequence>